<dbReference type="InterPro" id="IPR050106">
    <property type="entry name" value="HistidinolP_aminotransfase"/>
</dbReference>
<dbReference type="Gene3D" id="3.40.640.10">
    <property type="entry name" value="Type I PLP-dependent aspartate aminotransferase-like (Major domain)"/>
    <property type="match status" value="1"/>
</dbReference>
<evidence type="ECO:0000256" key="6">
    <source>
        <dbReference type="HAMAP-Rule" id="MF_01513"/>
    </source>
</evidence>
<evidence type="ECO:0000259" key="7">
    <source>
        <dbReference type="Pfam" id="PF00155"/>
    </source>
</evidence>
<accession>A0A8I1L8D1</accession>
<comment type="similarity">
    <text evidence="6">Belongs to the class-II pyridoxal-phosphate-dependent aminotransferase family.</text>
</comment>
<dbReference type="InterPro" id="IPR024892">
    <property type="entry name" value="ArAT"/>
</dbReference>
<comment type="function">
    <text evidence="6">Aminotransferase that catalyzes the conversion of aromatic amino acids and 2-oxoglutarate into corresponding aromatic oxo acids and L-glutamate.</text>
</comment>
<comment type="cofactor">
    <cofactor evidence="1 6">
        <name>pyridoxal 5'-phosphate</name>
        <dbReference type="ChEBI" id="CHEBI:597326"/>
    </cofactor>
</comment>
<evidence type="ECO:0000256" key="1">
    <source>
        <dbReference type="ARBA" id="ARBA00001933"/>
    </source>
</evidence>
<dbReference type="GO" id="GO:0030170">
    <property type="term" value="F:pyridoxal phosphate binding"/>
    <property type="evidence" value="ECO:0007669"/>
    <property type="project" value="UniProtKB-UniRule"/>
</dbReference>
<gene>
    <name evidence="8" type="primary">hisC</name>
    <name evidence="6" type="synonym">pat</name>
    <name evidence="8" type="ORF">JDP02_08545</name>
</gene>
<dbReference type="AlphaFoldDB" id="A0A8I1L8D1"/>
<dbReference type="Gene3D" id="3.90.1150.10">
    <property type="entry name" value="Aspartate Aminotransferase, domain 1"/>
    <property type="match status" value="1"/>
</dbReference>
<dbReference type="InterPro" id="IPR015421">
    <property type="entry name" value="PyrdxlP-dep_Trfase_major"/>
</dbReference>
<feature type="domain" description="Aminotransferase class I/classII large" evidence="7">
    <location>
        <begin position="20"/>
        <end position="343"/>
    </location>
</feature>
<dbReference type="SUPFAM" id="SSF53383">
    <property type="entry name" value="PLP-dependent transferases"/>
    <property type="match status" value="1"/>
</dbReference>
<evidence type="ECO:0000313" key="9">
    <source>
        <dbReference type="Proteomes" id="UP000603369"/>
    </source>
</evidence>
<dbReference type="GO" id="GO:0000105">
    <property type="term" value="P:L-histidine biosynthetic process"/>
    <property type="evidence" value="ECO:0007669"/>
    <property type="project" value="InterPro"/>
</dbReference>
<keyword evidence="4 6" id="KW-0808">Transferase</keyword>
<dbReference type="PANTHER" id="PTHR43643:SF3">
    <property type="entry name" value="HISTIDINOL-PHOSPHATE AMINOTRANSFERASE"/>
    <property type="match status" value="1"/>
</dbReference>
<evidence type="ECO:0000313" key="8">
    <source>
        <dbReference type="EMBL" id="MBK3428556.1"/>
    </source>
</evidence>
<comment type="subunit">
    <text evidence="2 6">Homodimer.</text>
</comment>
<dbReference type="NCBIfam" id="TIGR01141">
    <property type="entry name" value="hisC"/>
    <property type="match status" value="1"/>
</dbReference>
<keyword evidence="3 6" id="KW-0032">Aminotransferase</keyword>
<dbReference type="GO" id="GO:0008793">
    <property type="term" value="F:aromatic-amino-acid transaminase activity"/>
    <property type="evidence" value="ECO:0007669"/>
    <property type="project" value="UniProtKB-UniRule"/>
</dbReference>
<dbReference type="PANTHER" id="PTHR43643">
    <property type="entry name" value="HISTIDINOL-PHOSPHATE AMINOTRANSFERASE 2"/>
    <property type="match status" value="1"/>
</dbReference>
<dbReference type="RefSeq" id="WP_200436051.1">
    <property type="nucleotide sequence ID" value="NZ_CP175764.1"/>
</dbReference>
<organism evidence="8 9">
    <name type="scientific">Corynebacterium tuberculostearicum</name>
    <dbReference type="NCBI Taxonomy" id="38304"/>
    <lineage>
        <taxon>Bacteria</taxon>
        <taxon>Bacillati</taxon>
        <taxon>Actinomycetota</taxon>
        <taxon>Actinomycetes</taxon>
        <taxon>Mycobacteriales</taxon>
        <taxon>Corynebacteriaceae</taxon>
        <taxon>Corynebacterium</taxon>
    </lineage>
</organism>
<protein>
    <recommendedName>
        <fullName evidence="6">Aromatic amino acid aminotransferase</fullName>
        <shortName evidence="6">ArAT</shortName>
        <ecNumber evidence="6">2.6.1.57</ecNumber>
    </recommendedName>
</protein>
<evidence type="ECO:0000256" key="2">
    <source>
        <dbReference type="ARBA" id="ARBA00011738"/>
    </source>
</evidence>
<keyword evidence="9" id="KW-1185">Reference proteome</keyword>
<dbReference type="PROSITE" id="PS00599">
    <property type="entry name" value="AA_TRANSFER_CLASS_2"/>
    <property type="match status" value="1"/>
</dbReference>
<dbReference type="EMBL" id="JAEHFL010000012">
    <property type="protein sequence ID" value="MBK3428556.1"/>
    <property type="molecule type" value="Genomic_DNA"/>
</dbReference>
<dbReference type="Proteomes" id="UP000603369">
    <property type="component" value="Unassembled WGS sequence"/>
</dbReference>
<evidence type="ECO:0000256" key="4">
    <source>
        <dbReference type="ARBA" id="ARBA00022679"/>
    </source>
</evidence>
<dbReference type="InterPro" id="IPR005861">
    <property type="entry name" value="HisP_aminotrans"/>
</dbReference>
<feature type="modified residue" description="N6-(pyridoxal phosphate)lysine" evidence="6">
    <location>
        <position position="213"/>
    </location>
</feature>
<dbReference type="NCBIfam" id="NF002878">
    <property type="entry name" value="PRK03321.1"/>
    <property type="match status" value="1"/>
</dbReference>
<proteinExistence type="inferred from homology"/>
<dbReference type="EC" id="2.6.1.57" evidence="6"/>
<comment type="catalytic activity">
    <reaction evidence="6">
        <text>an aromatic L-alpha-amino acid + 2-oxoglutarate = an aromatic oxo-acid + L-glutamate</text>
        <dbReference type="Rhea" id="RHEA:17533"/>
        <dbReference type="ChEBI" id="CHEBI:16810"/>
        <dbReference type="ChEBI" id="CHEBI:29985"/>
        <dbReference type="ChEBI" id="CHEBI:73309"/>
        <dbReference type="ChEBI" id="CHEBI:84824"/>
        <dbReference type="EC" id="2.6.1.57"/>
    </reaction>
</comment>
<reference evidence="8 9" key="1">
    <citation type="submission" date="2020-12" db="EMBL/GenBank/DDBJ databases">
        <title>Draft genome sequence of the commensal strain Corynebacterium tuberculostearicum MFP09/CIP 102622 isolated from human skin.</title>
        <authorList>
            <person name="Boukerb A.M."/>
            <person name="Janvier X."/>
            <person name="Feuilloley M.G.J."/>
            <person name="Groboillot A."/>
        </authorList>
    </citation>
    <scope>NUCLEOTIDE SEQUENCE [LARGE SCALE GENOMIC DNA]</scope>
    <source>
        <strain evidence="8 9">CIP 102622</strain>
    </source>
</reference>
<dbReference type="Pfam" id="PF00155">
    <property type="entry name" value="Aminotran_1_2"/>
    <property type="match status" value="1"/>
</dbReference>
<dbReference type="InterPro" id="IPR004839">
    <property type="entry name" value="Aminotransferase_I/II_large"/>
</dbReference>
<dbReference type="CDD" id="cd00609">
    <property type="entry name" value="AAT_like"/>
    <property type="match status" value="1"/>
</dbReference>
<dbReference type="HAMAP" id="MF_01023">
    <property type="entry name" value="HisC_aminotrans_2"/>
    <property type="match status" value="1"/>
</dbReference>
<comment type="caution">
    <text evidence="8">The sequence shown here is derived from an EMBL/GenBank/DDBJ whole genome shotgun (WGS) entry which is preliminary data.</text>
</comment>
<sequence>MIRPDLKAIPAYVAGARNDDALKLSSNEAAHPPLPEAAAAMAEAVTKANRYPDIAATALREDLAAHLGVDPEQVAVGTGSSALCQQLVEIAATPGEEVLFPWRSFEAYPIFAQVVGAHPIPVPLGADQRVDLPAMAHKITDKTRLIFVCNPNNPSGTTVTKDEFAAFMDAVPADVLVALDEAYIEYNRATNIPLGTELVGTYPNLVCLRTFSKAYGLAGVRIGYAFGPENIIEALNKVAIPFSASTVAQVGARAALAAQDSLRERTDEAVAQRERLEEALQDWGVPHSEANHVWLPAANLARLGTPQEVAARLAERGVLVRAFSEGIRITVTTEEETDTLLQAWNATIGG</sequence>
<dbReference type="InterPro" id="IPR015424">
    <property type="entry name" value="PyrdxlP-dep_Trfase"/>
</dbReference>
<dbReference type="GO" id="GO:0004400">
    <property type="term" value="F:histidinol-phosphate transaminase activity"/>
    <property type="evidence" value="ECO:0007669"/>
    <property type="project" value="InterPro"/>
</dbReference>
<keyword evidence="5 6" id="KW-0663">Pyridoxal phosphate</keyword>
<dbReference type="HAMAP" id="MF_01513">
    <property type="entry name" value="Phe_aminotrans_2"/>
    <property type="match status" value="1"/>
</dbReference>
<evidence type="ECO:0000256" key="3">
    <source>
        <dbReference type="ARBA" id="ARBA00022576"/>
    </source>
</evidence>
<dbReference type="InterPro" id="IPR001917">
    <property type="entry name" value="Aminotrans_II_pyridoxalP_BS"/>
</dbReference>
<dbReference type="InterPro" id="IPR015422">
    <property type="entry name" value="PyrdxlP-dep_Trfase_small"/>
</dbReference>
<evidence type="ECO:0000256" key="5">
    <source>
        <dbReference type="ARBA" id="ARBA00022898"/>
    </source>
</evidence>
<name>A0A8I1L8D1_9CORY</name>